<dbReference type="EMBL" id="KN840443">
    <property type="protein sequence ID" value="KIP11919.1"/>
    <property type="molecule type" value="Genomic_DNA"/>
</dbReference>
<gene>
    <name evidence="1" type="ORF">PHLGIDRAFT_419800</name>
</gene>
<dbReference type="HOGENOM" id="CLU_2455498_0_0_1"/>
<organism evidence="1 2">
    <name type="scientific">Phlebiopsis gigantea (strain 11061_1 CR5-6)</name>
    <name type="common">White-rot fungus</name>
    <name type="synonym">Peniophora gigantea</name>
    <dbReference type="NCBI Taxonomy" id="745531"/>
    <lineage>
        <taxon>Eukaryota</taxon>
        <taxon>Fungi</taxon>
        <taxon>Dikarya</taxon>
        <taxon>Basidiomycota</taxon>
        <taxon>Agaricomycotina</taxon>
        <taxon>Agaricomycetes</taxon>
        <taxon>Polyporales</taxon>
        <taxon>Phanerochaetaceae</taxon>
        <taxon>Phlebiopsis</taxon>
    </lineage>
</organism>
<evidence type="ECO:0000313" key="1">
    <source>
        <dbReference type="EMBL" id="KIP11919.1"/>
    </source>
</evidence>
<keyword evidence="2" id="KW-1185">Reference proteome</keyword>
<dbReference type="Proteomes" id="UP000053257">
    <property type="component" value="Unassembled WGS sequence"/>
</dbReference>
<reference evidence="1 2" key="1">
    <citation type="journal article" date="2014" name="PLoS Genet.">
        <title>Analysis of the Phlebiopsis gigantea genome, transcriptome and secretome provides insight into its pioneer colonization strategies of wood.</title>
        <authorList>
            <person name="Hori C."/>
            <person name="Ishida T."/>
            <person name="Igarashi K."/>
            <person name="Samejima M."/>
            <person name="Suzuki H."/>
            <person name="Master E."/>
            <person name="Ferreira P."/>
            <person name="Ruiz-Duenas F.J."/>
            <person name="Held B."/>
            <person name="Canessa P."/>
            <person name="Larrondo L.F."/>
            <person name="Schmoll M."/>
            <person name="Druzhinina I.S."/>
            <person name="Kubicek C.P."/>
            <person name="Gaskell J.A."/>
            <person name="Kersten P."/>
            <person name="St John F."/>
            <person name="Glasner J."/>
            <person name="Sabat G."/>
            <person name="Splinter BonDurant S."/>
            <person name="Syed K."/>
            <person name="Yadav J."/>
            <person name="Mgbeahuruike A.C."/>
            <person name="Kovalchuk A."/>
            <person name="Asiegbu F.O."/>
            <person name="Lackner G."/>
            <person name="Hoffmeister D."/>
            <person name="Rencoret J."/>
            <person name="Gutierrez A."/>
            <person name="Sun H."/>
            <person name="Lindquist E."/>
            <person name="Barry K."/>
            <person name="Riley R."/>
            <person name="Grigoriev I.V."/>
            <person name="Henrissat B."/>
            <person name="Kues U."/>
            <person name="Berka R.M."/>
            <person name="Martinez A.T."/>
            <person name="Covert S.F."/>
            <person name="Blanchette R.A."/>
            <person name="Cullen D."/>
        </authorList>
    </citation>
    <scope>NUCLEOTIDE SEQUENCE [LARGE SCALE GENOMIC DNA]</scope>
    <source>
        <strain evidence="1 2">11061_1 CR5-6</strain>
    </source>
</reference>
<proteinExistence type="predicted"/>
<sequence>MDRLLYRRTRRRKRTSLLVGPVLWASCGDEMGFVQEMNEQIDFLPFITAVSSVDGTGGSSGWTARPRDGRIPAAPNCQSAYRLGILDPE</sequence>
<evidence type="ECO:0000313" key="2">
    <source>
        <dbReference type="Proteomes" id="UP000053257"/>
    </source>
</evidence>
<dbReference type="PROSITE" id="PS51257">
    <property type="entry name" value="PROKAR_LIPOPROTEIN"/>
    <property type="match status" value="1"/>
</dbReference>
<protein>
    <submittedName>
        <fullName evidence="1">Uncharacterized protein</fullName>
    </submittedName>
</protein>
<name>A0A0C3P229_PHLG1</name>
<dbReference type="AlphaFoldDB" id="A0A0C3P229"/>
<accession>A0A0C3P229</accession>